<dbReference type="InterPro" id="IPR011990">
    <property type="entry name" value="TPR-like_helical_dom_sf"/>
</dbReference>
<proteinExistence type="inferred from homology"/>
<dbReference type="FunFam" id="1.25.40.10:FF:000361">
    <property type="entry name" value="Pentatricopeptide repeat-containing protein chloroplastic"/>
    <property type="match status" value="1"/>
</dbReference>
<dbReference type="InterPro" id="IPR046960">
    <property type="entry name" value="PPR_At4g14850-like_plant"/>
</dbReference>
<dbReference type="GO" id="GO:0003729">
    <property type="term" value="F:mRNA binding"/>
    <property type="evidence" value="ECO:0007669"/>
    <property type="project" value="UniProtKB-ARBA"/>
</dbReference>
<dbReference type="Pfam" id="PF13041">
    <property type="entry name" value="PPR_2"/>
    <property type="match status" value="3"/>
</dbReference>
<dbReference type="Gene3D" id="1.25.40.10">
    <property type="entry name" value="Tetratricopeptide repeat domain"/>
    <property type="match status" value="6"/>
</dbReference>
<dbReference type="FunFam" id="1.25.40.10:FF:000205">
    <property type="entry name" value="Pentatricopeptide repeat-containing protein, mitochondrial"/>
    <property type="match status" value="1"/>
</dbReference>
<keyword evidence="6" id="KW-1185">Reference proteome</keyword>
<dbReference type="EMBL" id="JAUIZM010000001">
    <property type="protein sequence ID" value="KAK1404534.1"/>
    <property type="molecule type" value="Genomic_DNA"/>
</dbReference>
<evidence type="ECO:0000313" key="6">
    <source>
        <dbReference type="Proteomes" id="UP001237642"/>
    </source>
</evidence>
<feature type="repeat" description="PPR" evidence="4">
    <location>
        <begin position="144"/>
        <end position="179"/>
    </location>
</feature>
<accession>A0AAD8JJ94</accession>
<dbReference type="GO" id="GO:0009451">
    <property type="term" value="P:RNA modification"/>
    <property type="evidence" value="ECO:0007669"/>
    <property type="project" value="InterPro"/>
</dbReference>
<gene>
    <name evidence="5" type="ORF">POM88_004139</name>
</gene>
<organism evidence="5 6">
    <name type="scientific">Heracleum sosnowskyi</name>
    <dbReference type="NCBI Taxonomy" id="360622"/>
    <lineage>
        <taxon>Eukaryota</taxon>
        <taxon>Viridiplantae</taxon>
        <taxon>Streptophyta</taxon>
        <taxon>Embryophyta</taxon>
        <taxon>Tracheophyta</taxon>
        <taxon>Spermatophyta</taxon>
        <taxon>Magnoliopsida</taxon>
        <taxon>eudicotyledons</taxon>
        <taxon>Gunneridae</taxon>
        <taxon>Pentapetalae</taxon>
        <taxon>asterids</taxon>
        <taxon>campanulids</taxon>
        <taxon>Apiales</taxon>
        <taxon>Apiaceae</taxon>
        <taxon>Apioideae</taxon>
        <taxon>apioid superclade</taxon>
        <taxon>Tordylieae</taxon>
        <taxon>Tordyliinae</taxon>
        <taxon>Heracleum</taxon>
    </lineage>
</organism>
<dbReference type="NCBIfam" id="TIGR00756">
    <property type="entry name" value="PPR"/>
    <property type="match status" value="4"/>
</dbReference>
<dbReference type="Proteomes" id="UP001237642">
    <property type="component" value="Unassembled WGS sequence"/>
</dbReference>
<protein>
    <submittedName>
        <fullName evidence="5">Pentatricopeptide repeat-containing protein</fullName>
    </submittedName>
</protein>
<dbReference type="FunFam" id="1.25.40.10:FF:000690">
    <property type="entry name" value="Pentatricopeptide repeat-containing protein"/>
    <property type="match status" value="1"/>
</dbReference>
<feature type="repeat" description="PPR" evidence="4">
    <location>
        <begin position="246"/>
        <end position="276"/>
    </location>
</feature>
<dbReference type="PANTHER" id="PTHR47926:SF383">
    <property type="entry name" value="DYW DOMAIN-CONTAINING PROTEIN"/>
    <property type="match status" value="1"/>
</dbReference>
<dbReference type="GO" id="GO:0005739">
    <property type="term" value="C:mitochondrion"/>
    <property type="evidence" value="ECO:0007669"/>
    <property type="project" value="UniProtKB-ARBA"/>
</dbReference>
<dbReference type="InterPro" id="IPR002885">
    <property type="entry name" value="PPR_rpt"/>
</dbReference>
<evidence type="ECO:0000256" key="2">
    <source>
        <dbReference type="ARBA" id="ARBA00022737"/>
    </source>
</evidence>
<comment type="similarity">
    <text evidence="3">Belongs to the PPR family. PCMP-E subfamily.</text>
</comment>
<evidence type="ECO:0000313" key="5">
    <source>
        <dbReference type="EMBL" id="KAK1404534.1"/>
    </source>
</evidence>
<reference evidence="5" key="1">
    <citation type="submission" date="2023-02" db="EMBL/GenBank/DDBJ databases">
        <title>Genome of toxic invasive species Heracleum sosnowskyi carries increased number of genes despite the absence of recent whole-genome duplications.</title>
        <authorList>
            <person name="Schelkunov M."/>
            <person name="Shtratnikova V."/>
            <person name="Makarenko M."/>
            <person name="Klepikova A."/>
            <person name="Omelchenko D."/>
            <person name="Novikova G."/>
            <person name="Obukhova E."/>
            <person name="Bogdanov V."/>
            <person name="Penin A."/>
            <person name="Logacheva M."/>
        </authorList>
    </citation>
    <scope>NUCLEOTIDE SEQUENCE</scope>
    <source>
        <strain evidence="5">Hsosn_3</strain>
        <tissue evidence="5">Leaf</tissue>
    </source>
</reference>
<feature type="repeat" description="PPR" evidence="4">
    <location>
        <begin position="552"/>
        <end position="586"/>
    </location>
</feature>
<reference evidence="5" key="2">
    <citation type="submission" date="2023-05" db="EMBL/GenBank/DDBJ databases">
        <authorList>
            <person name="Schelkunov M.I."/>
        </authorList>
    </citation>
    <scope>NUCLEOTIDE SEQUENCE</scope>
    <source>
        <strain evidence="5">Hsosn_3</strain>
        <tissue evidence="5">Leaf</tissue>
    </source>
</reference>
<evidence type="ECO:0000256" key="3">
    <source>
        <dbReference type="ARBA" id="ARBA00061659"/>
    </source>
</evidence>
<comment type="caution">
    <text evidence="5">The sequence shown here is derived from an EMBL/GenBank/DDBJ whole genome shotgun (WGS) entry which is preliminary data.</text>
</comment>
<feature type="repeat" description="PPR" evidence="4">
    <location>
        <begin position="349"/>
        <end position="379"/>
    </location>
</feature>
<dbReference type="Pfam" id="PF01535">
    <property type="entry name" value="PPR"/>
    <property type="match status" value="6"/>
</dbReference>
<comment type="similarity">
    <text evidence="1">Belongs to the PPR family. PCMP-H subfamily.</text>
</comment>
<keyword evidence="2" id="KW-0677">Repeat</keyword>
<feature type="repeat" description="PPR" evidence="4">
    <location>
        <begin position="451"/>
        <end position="485"/>
    </location>
</feature>
<evidence type="ECO:0000256" key="4">
    <source>
        <dbReference type="PROSITE-ProRule" id="PRU00708"/>
    </source>
</evidence>
<dbReference type="PROSITE" id="PS51375">
    <property type="entry name" value="PPR"/>
    <property type="match status" value="6"/>
</dbReference>
<dbReference type="AlphaFoldDB" id="A0AAD8JJ94"/>
<sequence length="908" mass="101045">MSAVAPPLPLLHHHRLRGLKVEKPKNCKGTSLHLSPQKSHFSLPQQIKSLCQSNDLNKALKLLQHEAKNVERSSTDMVAAMGILLQASGNKKEIEIGRKVHELVCGSTLFKDDFFLNTSVITMYANCGFPLDSRFVFDQLSVKDLCLWNALVSGFVRNGLWFDAILVFCEMLIVCECKPDNFTLPCVIKACGEIMDLGLMQGVHGLGLKMGLARDVFVCNALISNYGKFGLVADAASAFENNAKKNLVSWNSTISVFSKNGLYRSSLDLFRRMLSSQEGMVPDVATLVSVLPVCAAEGNIEMGRMIHSIAVKMELSKEVKVNNALVDMYAKCGCVIEAQALFDKNDSRNIVSWNSLIAAYSRDGDVRQTFNSLQQMQAKSSLGANEVTILNLLPVCLQRSELLSVRVLNAYSLRHGFQYNELVSNAFITAYAKCGSLRFARNVFNCIENKTVSSWNALLGGYAQNGHPSKAIDLYLQMSLSKLDPDWFSISSLLLACTELKSLRYGKEVHGFLLKNGLAADSHICVSLISLYSRCGRPLCAKFLFEGMEDRSLVSWNAMISGYSQNGLPNEAINLFRELVYEGIQPHEIAITTVLGACSQLSALRLGKETHCFALKACLIDNLYVGSSIIDMYAHSGSIKESRRVFEHLKKRDVASWTCLIAGYGIHGCGKEALDLFREMQVLGFKPDAFTFIGVLMACDHMGLIEQGIECLNEMHVLHGVEPKLEHYACVIDMLGRAARFTDAIKLINDMHVEPDAAIWNSLLSSCRLRGELDLGKQFADKLLEMEPNKAENYILLSNLFAGSGKWDDVRRVRLRMKELGLRKKDAGSSWIEVEGKTHNFVAGDKIFQEIQEMWTSLDVRINENTSSTKLVSRDEFVIDCSELVIMLTIYQRTTMSISQAKAQVDDY</sequence>
<dbReference type="FunFam" id="1.25.40.10:FF:000351">
    <property type="entry name" value="Pentatricopeptide repeat-containing protein"/>
    <property type="match status" value="1"/>
</dbReference>
<name>A0AAD8JJ94_9APIA</name>
<dbReference type="Pfam" id="PF20431">
    <property type="entry name" value="E_motif"/>
    <property type="match status" value="1"/>
</dbReference>
<dbReference type="InterPro" id="IPR046848">
    <property type="entry name" value="E_motif"/>
</dbReference>
<dbReference type="PANTHER" id="PTHR47926">
    <property type="entry name" value="PENTATRICOPEPTIDE REPEAT-CONTAINING PROTEIN"/>
    <property type="match status" value="1"/>
</dbReference>
<evidence type="ECO:0000256" key="1">
    <source>
        <dbReference type="ARBA" id="ARBA00006643"/>
    </source>
</evidence>
<feature type="repeat" description="PPR" evidence="4">
    <location>
        <begin position="653"/>
        <end position="687"/>
    </location>
</feature>